<sequence>MTPPTDAPPPSPPSGRAPAVGRGARDPDPYAQERSWARRHPGRVRAIAFGASAALHLLALLFYPAIEVRFGEVDSAPDGGPAEVEGIEVVNLQELSDEVEAPLDPEELASESFTPLVPLPEAPGEDLAPQVEVAAPDPGPSAAERLRPATLSEELWIPLVPDAMALSDQELVRNLVYRRLAAFNDSMAVRAARAAQGTDWTYTDDEGNRWGISPGQLHLGSITVPLPFSFGNPTGASDDQLDRLFMDREIQRAAGLLRTDQTIRERAAAIKARIDAERARRGMAGDTLGGR</sequence>
<dbReference type="EMBL" id="JBBHLI010000002">
    <property type="protein sequence ID" value="MEK9500551.1"/>
    <property type="molecule type" value="Genomic_DNA"/>
</dbReference>
<evidence type="ECO:0000256" key="1">
    <source>
        <dbReference type="SAM" id="MobiDB-lite"/>
    </source>
</evidence>
<keyword evidence="4" id="KW-1185">Reference proteome</keyword>
<evidence type="ECO:0000256" key="2">
    <source>
        <dbReference type="SAM" id="Phobius"/>
    </source>
</evidence>
<organism evidence="3 4">
    <name type="scientific">Gaopeijia maritima</name>
    <dbReference type="NCBI Taxonomy" id="3119007"/>
    <lineage>
        <taxon>Bacteria</taxon>
        <taxon>Pseudomonadati</taxon>
        <taxon>Gemmatimonadota</taxon>
        <taxon>Longimicrobiia</taxon>
        <taxon>Gaopeijiales</taxon>
        <taxon>Gaopeijiaceae</taxon>
        <taxon>Gaopeijia</taxon>
    </lineage>
</organism>
<feature type="region of interest" description="Disordered" evidence="1">
    <location>
        <begin position="1"/>
        <end position="37"/>
    </location>
</feature>
<proteinExistence type="predicted"/>
<keyword evidence="2" id="KW-0472">Membrane</keyword>
<dbReference type="RefSeq" id="WP_405274684.1">
    <property type="nucleotide sequence ID" value="NZ_CP144380.1"/>
</dbReference>
<keyword evidence="2" id="KW-1133">Transmembrane helix</keyword>
<feature type="compositionally biased region" description="Pro residues" evidence="1">
    <location>
        <begin position="1"/>
        <end position="15"/>
    </location>
</feature>
<evidence type="ECO:0000313" key="3">
    <source>
        <dbReference type="EMBL" id="MEK9500551.1"/>
    </source>
</evidence>
<accession>A0ABU9E733</accession>
<evidence type="ECO:0000313" key="4">
    <source>
        <dbReference type="Proteomes" id="UP001484239"/>
    </source>
</evidence>
<comment type="caution">
    <text evidence="3">The sequence shown here is derived from an EMBL/GenBank/DDBJ whole genome shotgun (WGS) entry which is preliminary data.</text>
</comment>
<reference evidence="3 4" key="1">
    <citation type="submission" date="2024-02" db="EMBL/GenBank/DDBJ databases">
        <title>A novel Gemmatimonadota bacterium.</title>
        <authorList>
            <person name="Du Z.-J."/>
            <person name="Ye Y.-Q."/>
        </authorList>
    </citation>
    <scope>NUCLEOTIDE SEQUENCE [LARGE SCALE GENOMIC DNA]</scope>
    <source>
        <strain evidence="3 4">DH-20</strain>
    </source>
</reference>
<feature type="transmembrane region" description="Helical" evidence="2">
    <location>
        <begin position="44"/>
        <end position="66"/>
    </location>
</feature>
<keyword evidence="2" id="KW-0812">Transmembrane</keyword>
<protein>
    <submittedName>
        <fullName evidence="3">Uncharacterized protein</fullName>
    </submittedName>
</protein>
<dbReference type="Proteomes" id="UP001484239">
    <property type="component" value="Unassembled WGS sequence"/>
</dbReference>
<gene>
    <name evidence="3" type="ORF">WI372_06150</name>
</gene>
<name>A0ABU9E733_9BACT</name>